<feature type="binding site" evidence="14">
    <location>
        <begin position="34"/>
        <end position="38"/>
    </location>
    <ligand>
        <name>NAD(+)</name>
        <dbReference type="ChEBI" id="CHEBI:57540"/>
    </ligand>
</feature>
<keyword evidence="14" id="KW-0464">Manganese</keyword>
<feature type="binding site" evidence="14">
    <location>
        <position position="176"/>
    </location>
    <ligand>
        <name>NAD(+)</name>
        <dbReference type="ChEBI" id="CHEBI:57540"/>
    </ligand>
</feature>
<feature type="binding site" evidence="14">
    <location>
        <position position="435"/>
    </location>
    <ligand>
        <name>Zn(2+)</name>
        <dbReference type="ChEBI" id="CHEBI:29105"/>
    </ligand>
</feature>
<keyword evidence="9 14" id="KW-0460">Magnesium</keyword>
<dbReference type="InterPro" id="IPR001679">
    <property type="entry name" value="DNA_ligase"/>
</dbReference>
<evidence type="ECO:0000313" key="17">
    <source>
        <dbReference type="Proteomes" id="UP000178432"/>
    </source>
</evidence>
<dbReference type="InterPro" id="IPR003583">
    <property type="entry name" value="Hlx-hairpin-Hlx_DNA-bd_motif"/>
</dbReference>
<dbReference type="Gene3D" id="2.40.50.140">
    <property type="entry name" value="Nucleic acid-binding proteins"/>
    <property type="match status" value="1"/>
</dbReference>
<evidence type="ECO:0000259" key="15">
    <source>
        <dbReference type="PROSITE" id="PS50172"/>
    </source>
</evidence>
<feature type="binding site" evidence="14">
    <location>
        <position position="410"/>
    </location>
    <ligand>
        <name>Zn(2+)</name>
        <dbReference type="ChEBI" id="CHEBI:29105"/>
    </ligand>
</feature>
<dbReference type="GO" id="GO:0006260">
    <property type="term" value="P:DNA replication"/>
    <property type="evidence" value="ECO:0007669"/>
    <property type="project" value="UniProtKB-KW"/>
</dbReference>
<evidence type="ECO:0000256" key="6">
    <source>
        <dbReference type="ARBA" id="ARBA00022723"/>
    </source>
</evidence>
<comment type="function">
    <text evidence="1 14">DNA ligase that catalyzes the formation of phosphodiester linkages between 5'-phosphoryl and 3'-hydroxyl groups in double-stranded DNA using NAD as a coenzyme and as the energy source for the reaction. It is essential for DNA replication and repair of damaged DNA.</text>
</comment>
<dbReference type="FunFam" id="1.10.150.20:FF:000006">
    <property type="entry name" value="DNA ligase"/>
    <property type="match status" value="1"/>
</dbReference>
<dbReference type="GO" id="GO:0003677">
    <property type="term" value="F:DNA binding"/>
    <property type="evidence" value="ECO:0007669"/>
    <property type="project" value="InterPro"/>
</dbReference>
<dbReference type="EC" id="6.5.1.2" evidence="2 14"/>
<dbReference type="SUPFAM" id="SSF52113">
    <property type="entry name" value="BRCT domain"/>
    <property type="match status" value="1"/>
</dbReference>
<dbReference type="Pfam" id="PF03120">
    <property type="entry name" value="OB_DNA_ligase"/>
    <property type="match status" value="1"/>
</dbReference>
<dbReference type="SMART" id="SM00532">
    <property type="entry name" value="LIGANc"/>
    <property type="match status" value="1"/>
</dbReference>
<evidence type="ECO:0000313" key="16">
    <source>
        <dbReference type="EMBL" id="OGY47404.1"/>
    </source>
</evidence>
<dbReference type="Pfam" id="PF12826">
    <property type="entry name" value="HHH_2"/>
    <property type="match status" value="1"/>
</dbReference>
<dbReference type="SMART" id="SM00278">
    <property type="entry name" value="HhH1"/>
    <property type="match status" value="4"/>
</dbReference>
<dbReference type="SMART" id="SM00292">
    <property type="entry name" value="BRCT"/>
    <property type="match status" value="1"/>
</dbReference>
<dbReference type="Gene3D" id="1.10.150.20">
    <property type="entry name" value="5' to 3' exonuclease, C-terminal subdomain"/>
    <property type="match status" value="2"/>
</dbReference>
<dbReference type="SUPFAM" id="SSF50249">
    <property type="entry name" value="Nucleic acid-binding proteins"/>
    <property type="match status" value="1"/>
</dbReference>
<evidence type="ECO:0000256" key="9">
    <source>
        <dbReference type="ARBA" id="ARBA00022842"/>
    </source>
</evidence>
<organism evidence="16 17">
    <name type="scientific">Candidatus Buchananbacteria bacterium RIFCSPHIGHO2_01_FULL_46_12</name>
    <dbReference type="NCBI Taxonomy" id="1797536"/>
    <lineage>
        <taxon>Bacteria</taxon>
        <taxon>Candidatus Buchananiibacteriota</taxon>
    </lineage>
</organism>
<dbReference type="InterPro" id="IPR041663">
    <property type="entry name" value="DisA/LigA_HHH"/>
</dbReference>
<dbReference type="Gene3D" id="3.30.470.30">
    <property type="entry name" value="DNA ligase/mRNA capping enzyme"/>
    <property type="match status" value="1"/>
</dbReference>
<dbReference type="NCBIfam" id="NF005932">
    <property type="entry name" value="PRK07956.1"/>
    <property type="match status" value="1"/>
</dbReference>
<feature type="binding site" evidence="14">
    <location>
        <position position="316"/>
    </location>
    <ligand>
        <name>NAD(+)</name>
        <dbReference type="ChEBI" id="CHEBI:57540"/>
    </ligand>
</feature>
<dbReference type="CDD" id="cd17748">
    <property type="entry name" value="BRCT_DNA_ligase_like"/>
    <property type="match status" value="1"/>
</dbReference>
<keyword evidence="8 14" id="KW-0862">Zinc</keyword>
<keyword evidence="4 14" id="KW-0436">Ligase</keyword>
<comment type="caution">
    <text evidence="16">The sequence shown here is derived from an EMBL/GenBank/DDBJ whole genome shotgun (WGS) entry which is preliminary data.</text>
</comment>
<comment type="catalytic activity">
    <reaction evidence="12 14">
        <text>NAD(+) + (deoxyribonucleotide)n-3'-hydroxyl + 5'-phospho-(deoxyribonucleotide)m = (deoxyribonucleotide)n+m + AMP + beta-nicotinamide D-nucleotide.</text>
        <dbReference type="EC" id="6.5.1.2"/>
    </reaction>
</comment>
<dbReference type="FunFam" id="1.10.150.20:FF:000007">
    <property type="entry name" value="DNA ligase"/>
    <property type="match status" value="1"/>
</dbReference>
<dbReference type="Proteomes" id="UP000178432">
    <property type="component" value="Unassembled WGS sequence"/>
</dbReference>
<evidence type="ECO:0000256" key="11">
    <source>
        <dbReference type="ARBA" id="ARBA00023204"/>
    </source>
</evidence>
<feature type="binding site" evidence="14">
    <location>
        <position position="142"/>
    </location>
    <ligand>
        <name>NAD(+)</name>
        <dbReference type="ChEBI" id="CHEBI:57540"/>
    </ligand>
</feature>
<comment type="cofactor">
    <cofactor evidence="14">
        <name>Mg(2+)</name>
        <dbReference type="ChEBI" id="CHEBI:18420"/>
    </cofactor>
    <cofactor evidence="14">
        <name>Mn(2+)</name>
        <dbReference type="ChEBI" id="CHEBI:29035"/>
    </cofactor>
</comment>
<evidence type="ECO:0000256" key="5">
    <source>
        <dbReference type="ARBA" id="ARBA00022705"/>
    </source>
</evidence>
<dbReference type="Gene3D" id="1.10.287.610">
    <property type="entry name" value="Helix hairpin bin"/>
    <property type="match status" value="1"/>
</dbReference>
<dbReference type="PANTHER" id="PTHR23389:SF9">
    <property type="entry name" value="DNA LIGASE"/>
    <property type="match status" value="1"/>
</dbReference>
<dbReference type="InterPro" id="IPR036420">
    <property type="entry name" value="BRCT_dom_sf"/>
</dbReference>
<feature type="domain" description="BRCT" evidence="15">
    <location>
        <begin position="598"/>
        <end position="675"/>
    </location>
</feature>
<dbReference type="EMBL" id="MHIF01000038">
    <property type="protein sequence ID" value="OGY47404.1"/>
    <property type="molecule type" value="Genomic_DNA"/>
</dbReference>
<dbReference type="InterPro" id="IPR010994">
    <property type="entry name" value="RuvA_2-like"/>
</dbReference>
<dbReference type="CDD" id="cd00114">
    <property type="entry name" value="LIGANc"/>
    <property type="match status" value="1"/>
</dbReference>
<evidence type="ECO:0000256" key="12">
    <source>
        <dbReference type="ARBA" id="ARBA00034005"/>
    </source>
</evidence>
<sequence length="675" mass="75973">MTKAEAKIRIDKLITQIDDLRYRYHVLDDPTISDAVYDSLQRELSELEKRFPGLKRPDSPLVRIGGRPLEKFTKVKHEVRQWSFNDAFSEQEIKDWLKRLEKMLEKELGEKPRLDFVCELKIDGLHIVFTYEKGLLKLAATRGDGLIGEDVTQNIKTINSLPLRLKKPVDIIVEGEVWLSEKQLAEINRRRQIAGEAEFANPRNAAAGTIRQLDSKVVAQRKLDCFVYDWSGGQEDLPKTQQEELKALKELGFKVNPYFRVCGNIREIMAFWSEWQKRRRREPYWIDGIVIKTNRRDYQNLLGYVGKAPRWAMAFKFPAEEVTTVVEEISVQIGRLGTLTPVAHLKPVKLAGTVVKRATLHNIDQIKRLGLKIGDTVVIRKAGEIIPEVVSVLLKMRTGKEKEFRMPKLCPVCGSAVEKKIIAEKGREESVAFFCVNKNCFAQKQRNLIHFVSKKAFDIDGLGQKIVIQLMAEGLLKNAADIFRLTKDDLLPLERFAEKSADNLVAAIVQAKKTTLPRLIYALGIPHVGEETALALAEYFGSIERLLAVQEKDLENINDIGPVVGQSIIGWFADKQNQALVADLISAGVIAAKQKAINKEGPLADKKIVVTGTLASLSREQAKEKIRAAGGDWISSVSKNTDFVVAGENPGSKFDKAKELGVKIIKEADLLDLLR</sequence>
<dbReference type="GO" id="GO:0006281">
    <property type="term" value="P:DNA repair"/>
    <property type="evidence" value="ECO:0007669"/>
    <property type="project" value="UniProtKB-KW"/>
</dbReference>
<dbReference type="InterPro" id="IPR013840">
    <property type="entry name" value="DNAligase_N"/>
</dbReference>
<dbReference type="GO" id="GO:0003911">
    <property type="term" value="F:DNA ligase (NAD+) activity"/>
    <property type="evidence" value="ECO:0007669"/>
    <property type="project" value="UniProtKB-UniRule"/>
</dbReference>
<dbReference type="PIRSF" id="PIRSF001604">
    <property type="entry name" value="LigA"/>
    <property type="match status" value="1"/>
</dbReference>
<dbReference type="Gene3D" id="6.20.10.30">
    <property type="match status" value="1"/>
</dbReference>
<evidence type="ECO:0000256" key="14">
    <source>
        <dbReference type="HAMAP-Rule" id="MF_01588"/>
    </source>
</evidence>
<dbReference type="PROSITE" id="PS50172">
    <property type="entry name" value="BRCT"/>
    <property type="match status" value="1"/>
</dbReference>
<keyword evidence="6 14" id="KW-0479">Metal-binding</keyword>
<evidence type="ECO:0000256" key="8">
    <source>
        <dbReference type="ARBA" id="ARBA00022833"/>
    </source>
</evidence>
<dbReference type="InterPro" id="IPR013839">
    <property type="entry name" value="DNAligase_adenylation"/>
</dbReference>
<reference evidence="16 17" key="1">
    <citation type="journal article" date="2016" name="Nat. Commun.">
        <title>Thousands of microbial genomes shed light on interconnected biogeochemical processes in an aquifer system.</title>
        <authorList>
            <person name="Anantharaman K."/>
            <person name="Brown C.T."/>
            <person name="Hug L.A."/>
            <person name="Sharon I."/>
            <person name="Castelle C.J."/>
            <person name="Probst A.J."/>
            <person name="Thomas B.C."/>
            <person name="Singh A."/>
            <person name="Wilkins M.J."/>
            <person name="Karaoz U."/>
            <person name="Brodie E.L."/>
            <person name="Williams K.H."/>
            <person name="Hubbard S.S."/>
            <person name="Banfield J.F."/>
        </authorList>
    </citation>
    <scope>NUCLEOTIDE SEQUENCE [LARGE SCALE GENOMIC DNA]</scope>
</reference>
<protein>
    <recommendedName>
        <fullName evidence="3 14">DNA ligase</fullName>
        <ecNumber evidence="2 14">6.5.1.2</ecNumber>
    </recommendedName>
    <alternativeName>
        <fullName evidence="14">Polydeoxyribonucleotide synthase [NAD(+)]</fullName>
    </alternativeName>
</protein>
<dbReference type="HAMAP" id="MF_01588">
    <property type="entry name" value="DNA_ligase_A"/>
    <property type="match status" value="1"/>
</dbReference>
<feature type="binding site" evidence="14">
    <location>
        <position position="119"/>
    </location>
    <ligand>
        <name>NAD(+)</name>
        <dbReference type="ChEBI" id="CHEBI:57540"/>
    </ligand>
</feature>
<feature type="binding site" evidence="14">
    <location>
        <position position="413"/>
    </location>
    <ligand>
        <name>Zn(2+)</name>
        <dbReference type="ChEBI" id="CHEBI:29105"/>
    </ligand>
</feature>
<feature type="active site" description="N6-AMP-lysine intermediate" evidence="14">
    <location>
        <position position="121"/>
    </location>
</feature>
<comment type="similarity">
    <text evidence="13 14">Belongs to the NAD-dependent DNA ligase family. LigA subfamily.</text>
</comment>
<evidence type="ECO:0000256" key="7">
    <source>
        <dbReference type="ARBA" id="ARBA00022763"/>
    </source>
</evidence>
<dbReference type="SUPFAM" id="SSF47781">
    <property type="entry name" value="RuvA domain 2-like"/>
    <property type="match status" value="1"/>
</dbReference>
<evidence type="ECO:0000256" key="10">
    <source>
        <dbReference type="ARBA" id="ARBA00023027"/>
    </source>
</evidence>
<dbReference type="NCBIfam" id="TIGR00575">
    <property type="entry name" value="dnlj"/>
    <property type="match status" value="1"/>
</dbReference>
<dbReference type="FunFam" id="2.40.50.140:FF:000012">
    <property type="entry name" value="DNA ligase"/>
    <property type="match status" value="1"/>
</dbReference>
<evidence type="ECO:0000256" key="3">
    <source>
        <dbReference type="ARBA" id="ARBA00013308"/>
    </source>
</evidence>
<dbReference type="InterPro" id="IPR012340">
    <property type="entry name" value="NA-bd_OB-fold"/>
</dbReference>
<dbReference type="InterPro" id="IPR004150">
    <property type="entry name" value="NAD_DNA_ligase_OB"/>
</dbReference>
<accession>A0A1G1Y5E8</accession>
<feature type="binding site" evidence="14">
    <location>
        <begin position="83"/>
        <end position="84"/>
    </location>
    <ligand>
        <name>NAD(+)</name>
        <dbReference type="ChEBI" id="CHEBI:57540"/>
    </ligand>
</feature>
<dbReference type="PANTHER" id="PTHR23389">
    <property type="entry name" value="CHROMOSOME TRANSMISSION FIDELITY FACTOR 18"/>
    <property type="match status" value="1"/>
</dbReference>
<keyword evidence="11 14" id="KW-0234">DNA repair</keyword>
<dbReference type="SUPFAM" id="SSF56091">
    <property type="entry name" value="DNA ligase/mRNA capping enzyme, catalytic domain"/>
    <property type="match status" value="1"/>
</dbReference>
<evidence type="ECO:0000256" key="4">
    <source>
        <dbReference type="ARBA" id="ARBA00022598"/>
    </source>
</evidence>
<feature type="binding site" evidence="14">
    <location>
        <position position="292"/>
    </location>
    <ligand>
        <name>NAD(+)</name>
        <dbReference type="ChEBI" id="CHEBI:57540"/>
    </ligand>
</feature>
<evidence type="ECO:0000256" key="2">
    <source>
        <dbReference type="ARBA" id="ARBA00012722"/>
    </source>
</evidence>
<proteinExistence type="inferred from homology"/>
<evidence type="ECO:0000256" key="1">
    <source>
        <dbReference type="ARBA" id="ARBA00004067"/>
    </source>
</evidence>
<dbReference type="GO" id="GO:0046872">
    <property type="term" value="F:metal ion binding"/>
    <property type="evidence" value="ECO:0007669"/>
    <property type="project" value="UniProtKB-KW"/>
</dbReference>
<dbReference type="GO" id="GO:0005829">
    <property type="term" value="C:cytosol"/>
    <property type="evidence" value="ECO:0007669"/>
    <property type="project" value="TreeGrafter"/>
</dbReference>
<dbReference type="AlphaFoldDB" id="A0A1G1Y5E8"/>
<dbReference type="Pfam" id="PF01653">
    <property type="entry name" value="DNA_ligase_aden"/>
    <property type="match status" value="1"/>
</dbReference>
<dbReference type="Gene3D" id="3.40.50.10190">
    <property type="entry name" value="BRCT domain"/>
    <property type="match status" value="1"/>
</dbReference>
<keyword evidence="7 14" id="KW-0227">DNA damage</keyword>
<dbReference type="Pfam" id="PF00533">
    <property type="entry name" value="BRCT"/>
    <property type="match status" value="1"/>
</dbReference>
<keyword evidence="10 14" id="KW-0520">NAD</keyword>
<dbReference type="InterPro" id="IPR001357">
    <property type="entry name" value="BRCT_dom"/>
</dbReference>
<feature type="binding site" evidence="14">
    <location>
        <position position="440"/>
    </location>
    <ligand>
        <name>Zn(2+)</name>
        <dbReference type="ChEBI" id="CHEBI:29105"/>
    </ligand>
</feature>
<name>A0A1G1Y5E8_9BACT</name>
<evidence type="ECO:0000256" key="13">
    <source>
        <dbReference type="ARBA" id="ARBA00060881"/>
    </source>
</evidence>
<keyword evidence="5 14" id="KW-0235">DNA replication</keyword>
<gene>
    <name evidence="14" type="primary">ligA</name>
    <name evidence="16" type="ORF">A2663_04150</name>
</gene>